<feature type="transmembrane region" description="Helical" evidence="6">
    <location>
        <begin position="297"/>
        <end position="314"/>
    </location>
</feature>
<accession>A0A6V8SGF2</accession>
<gene>
    <name evidence="8" type="ORF">bsdtw1_02358</name>
</gene>
<feature type="transmembrane region" description="Helical" evidence="6">
    <location>
        <begin position="170"/>
        <end position="189"/>
    </location>
</feature>
<feature type="transmembrane region" description="Helical" evidence="6">
    <location>
        <begin position="139"/>
        <end position="158"/>
    </location>
</feature>
<dbReference type="PANTHER" id="PTHR11360">
    <property type="entry name" value="MONOCARBOXYLATE TRANSPORTER"/>
    <property type="match status" value="1"/>
</dbReference>
<sequence>MKYKNNIHYAWVILFLSFLGLLAAQGVRLSFGAFIQPFEKSFSLDRGTISLISTLSFVIYGISQPIFGKIIDKFGVRKVMSFSAFFIGINILLIHFATEAWQVFILYGILASIGFGGLSNVATTVIISDWFNAKRGLAFGIMEAGGGAGQMLIVPASLALINNSGWRNTVVYTGGFLILIVFPILLKFLKDHPSEKGLKAIGEAENDIEIKDDEVTNETKVSFWEVAKYRQFWFLLFQFFVCGITTTGLMDTHLIPLSHDCGFSNEVTGAAVSLLAGFNILGILLSGILADKLDNRIMLGVLYAVRALSLIILIHSHKPFMLLVFAVVFGLVDFATVAPTQLLATRYFKNYSIGLILGWVFLSHQIGSALGAYVPGLLYDVSGGYEVSIYAAIVFCILASIVCFLLPKPMKLKNA</sequence>
<dbReference type="SUPFAM" id="SSF103473">
    <property type="entry name" value="MFS general substrate transporter"/>
    <property type="match status" value="1"/>
</dbReference>
<proteinExistence type="predicted"/>
<feature type="transmembrane region" description="Helical" evidence="6">
    <location>
        <begin position="48"/>
        <end position="67"/>
    </location>
</feature>
<keyword evidence="3 6" id="KW-0812">Transmembrane</keyword>
<dbReference type="Gene3D" id="1.20.1250.20">
    <property type="entry name" value="MFS general substrate transporter like domains"/>
    <property type="match status" value="2"/>
</dbReference>
<evidence type="ECO:0000256" key="1">
    <source>
        <dbReference type="ARBA" id="ARBA00004651"/>
    </source>
</evidence>
<feature type="transmembrane region" description="Helical" evidence="6">
    <location>
        <begin position="104"/>
        <end position="127"/>
    </location>
</feature>
<dbReference type="EMBL" id="BLZR01000001">
    <property type="protein sequence ID" value="GFP76257.1"/>
    <property type="molecule type" value="Genomic_DNA"/>
</dbReference>
<evidence type="ECO:0000256" key="4">
    <source>
        <dbReference type="ARBA" id="ARBA00022989"/>
    </source>
</evidence>
<keyword evidence="5 6" id="KW-0472">Membrane</keyword>
<evidence type="ECO:0000313" key="9">
    <source>
        <dbReference type="Proteomes" id="UP000580568"/>
    </source>
</evidence>
<comment type="caution">
    <text evidence="8">The sequence shown here is derived from an EMBL/GenBank/DDBJ whole genome shotgun (WGS) entry which is preliminary data.</text>
</comment>
<dbReference type="CDD" id="cd17355">
    <property type="entry name" value="MFS_YcxA_like"/>
    <property type="match status" value="1"/>
</dbReference>
<keyword evidence="2" id="KW-0813">Transport</keyword>
<dbReference type="InterPro" id="IPR036259">
    <property type="entry name" value="MFS_trans_sf"/>
</dbReference>
<feature type="transmembrane region" description="Helical" evidence="6">
    <location>
        <begin position="270"/>
        <end position="290"/>
    </location>
</feature>
<feature type="transmembrane region" description="Helical" evidence="6">
    <location>
        <begin position="79"/>
        <end position="98"/>
    </location>
</feature>
<name>A0A6V8SGF2_9CLOT</name>
<feature type="transmembrane region" description="Helical" evidence="6">
    <location>
        <begin position="387"/>
        <end position="406"/>
    </location>
</feature>
<dbReference type="GO" id="GO:0005886">
    <property type="term" value="C:plasma membrane"/>
    <property type="evidence" value="ECO:0007669"/>
    <property type="project" value="UniProtKB-SubCell"/>
</dbReference>
<evidence type="ECO:0000313" key="8">
    <source>
        <dbReference type="EMBL" id="GFP76257.1"/>
    </source>
</evidence>
<feature type="transmembrane region" description="Helical" evidence="6">
    <location>
        <begin position="232"/>
        <end position="250"/>
    </location>
</feature>
<feature type="transmembrane region" description="Helical" evidence="6">
    <location>
        <begin position="320"/>
        <end position="339"/>
    </location>
</feature>
<dbReference type="PANTHER" id="PTHR11360:SF284">
    <property type="entry name" value="EG:103B4.3 PROTEIN-RELATED"/>
    <property type="match status" value="1"/>
</dbReference>
<dbReference type="Pfam" id="PF07690">
    <property type="entry name" value="MFS_1"/>
    <property type="match status" value="2"/>
</dbReference>
<evidence type="ECO:0000256" key="2">
    <source>
        <dbReference type="ARBA" id="ARBA00022448"/>
    </source>
</evidence>
<evidence type="ECO:0000259" key="7">
    <source>
        <dbReference type="PROSITE" id="PS50850"/>
    </source>
</evidence>
<organism evidence="8 9">
    <name type="scientific">Clostridium fungisolvens</name>
    <dbReference type="NCBI Taxonomy" id="1604897"/>
    <lineage>
        <taxon>Bacteria</taxon>
        <taxon>Bacillati</taxon>
        <taxon>Bacillota</taxon>
        <taxon>Clostridia</taxon>
        <taxon>Eubacteriales</taxon>
        <taxon>Clostridiaceae</taxon>
        <taxon>Clostridium</taxon>
    </lineage>
</organism>
<dbReference type="RefSeq" id="WP_183277699.1">
    <property type="nucleotide sequence ID" value="NZ_BLZR01000001.1"/>
</dbReference>
<reference evidence="8 9" key="1">
    <citation type="submission" date="2020-07" db="EMBL/GenBank/DDBJ databases">
        <title>A new beta-1,3-glucan-decomposing anaerobic bacterium isolated from anoxic soil subjected to biological soil disinfestation.</title>
        <authorList>
            <person name="Ueki A."/>
            <person name="Tonouchi A."/>
        </authorList>
    </citation>
    <scope>NUCLEOTIDE SEQUENCE [LARGE SCALE GENOMIC DNA]</scope>
    <source>
        <strain evidence="8 9">TW1</strain>
    </source>
</reference>
<dbReference type="AlphaFoldDB" id="A0A6V8SGF2"/>
<feature type="domain" description="Major facilitator superfamily (MFS) profile" evidence="7">
    <location>
        <begin position="12"/>
        <end position="411"/>
    </location>
</feature>
<dbReference type="InterPro" id="IPR020846">
    <property type="entry name" value="MFS_dom"/>
</dbReference>
<dbReference type="GO" id="GO:0022857">
    <property type="term" value="F:transmembrane transporter activity"/>
    <property type="evidence" value="ECO:0007669"/>
    <property type="project" value="InterPro"/>
</dbReference>
<evidence type="ECO:0000256" key="6">
    <source>
        <dbReference type="SAM" id="Phobius"/>
    </source>
</evidence>
<keyword evidence="9" id="KW-1185">Reference proteome</keyword>
<evidence type="ECO:0000256" key="5">
    <source>
        <dbReference type="ARBA" id="ARBA00023136"/>
    </source>
</evidence>
<dbReference type="InterPro" id="IPR050327">
    <property type="entry name" value="Proton-linked_MCT"/>
</dbReference>
<dbReference type="InterPro" id="IPR011701">
    <property type="entry name" value="MFS"/>
</dbReference>
<protein>
    <submittedName>
        <fullName evidence="8">L-lactate transporter</fullName>
    </submittedName>
</protein>
<dbReference type="PROSITE" id="PS50850">
    <property type="entry name" value="MFS"/>
    <property type="match status" value="1"/>
</dbReference>
<feature type="transmembrane region" description="Helical" evidence="6">
    <location>
        <begin position="351"/>
        <end position="375"/>
    </location>
</feature>
<comment type="subcellular location">
    <subcellularLocation>
        <location evidence="1">Cell membrane</location>
        <topology evidence="1">Multi-pass membrane protein</topology>
    </subcellularLocation>
</comment>
<evidence type="ECO:0000256" key="3">
    <source>
        <dbReference type="ARBA" id="ARBA00022692"/>
    </source>
</evidence>
<dbReference type="Proteomes" id="UP000580568">
    <property type="component" value="Unassembled WGS sequence"/>
</dbReference>
<keyword evidence="4 6" id="KW-1133">Transmembrane helix</keyword>